<organism evidence="8 9">
    <name type="scientific">Candidatus Schekmanbacteria bacterium RBG_16_38_10</name>
    <dbReference type="NCBI Taxonomy" id="1817879"/>
    <lineage>
        <taxon>Bacteria</taxon>
        <taxon>Candidatus Schekmaniibacteriota</taxon>
    </lineage>
</organism>
<evidence type="ECO:0000256" key="5">
    <source>
        <dbReference type="ARBA" id="ARBA00023163"/>
    </source>
</evidence>
<dbReference type="PANTHER" id="PTHR48111">
    <property type="entry name" value="REGULATOR OF RPOS"/>
    <property type="match status" value="1"/>
</dbReference>
<keyword evidence="4" id="KW-0238">DNA-binding</keyword>
<dbReference type="CDD" id="cd17536">
    <property type="entry name" value="REC_YesN-like"/>
    <property type="match status" value="1"/>
</dbReference>
<feature type="domain" description="Response regulatory" evidence="7">
    <location>
        <begin position="6"/>
        <end position="120"/>
    </location>
</feature>
<dbReference type="SMART" id="SM00448">
    <property type="entry name" value="REC"/>
    <property type="match status" value="1"/>
</dbReference>
<dbReference type="InterPro" id="IPR039420">
    <property type="entry name" value="WalR-like"/>
</dbReference>
<dbReference type="SUPFAM" id="SSF52172">
    <property type="entry name" value="CheY-like"/>
    <property type="match status" value="1"/>
</dbReference>
<dbReference type="GO" id="GO:0000156">
    <property type="term" value="F:phosphorelay response regulator activity"/>
    <property type="evidence" value="ECO:0007669"/>
    <property type="project" value="TreeGrafter"/>
</dbReference>
<evidence type="ECO:0000256" key="3">
    <source>
        <dbReference type="ARBA" id="ARBA00023015"/>
    </source>
</evidence>
<dbReference type="Gene3D" id="3.40.50.2300">
    <property type="match status" value="1"/>
</dbReference>
<keyword evidence="5" id="KW-0804">Transcription</keyword>
<proteinExistence type="predicted"/>
<dbReference type="EMBL" id="MGDE01000174">
    <property type="protein sequence ID" value="OGL44610.1"/>
    <property type="molecule type" value="Genomic_DNA"/>
</dbReference>
<dbReference type="GO" id="GO:0006355">
    <property type="term" value="P:regulation of DNA-templated transcription"/>
    <property type="evidence" value="ECO:0007669"/>
    <property type="project" value="TreeGrafter"/>
</dbReference>
<dbReference type="GO" id="GO:0005829">
    <property type="term" value="C:cytosol"/>
    <property type="evidence" value="ECO:0007669"/>
    <property type="project" value="TreeGrafter"/>
</dbReference>
<feature type="modified residue" description="4-aspartylphosphate" evidence="6">
    <location>
        <position position="55"/>
    </location>
</feature>
<evidence type="ECO:0000256" key="2">
    <source>
        <dbReference type="ARBA" id="ARBA00023012"/>
    </source>
</evidence>
<accession>A0A1F7RTB7</accession>
<evidence type="ECO:0000256" key="6">
    <source>
        <dbReference type="PROSITE-ProRule" id="PRU00169"/>
    </source>
</evidence>
<sequence length="122" mass="13983">MEEKKSVLIVEDDELYRDFLIRYFTKRSFAVTAVQNGLEGFNEVEKKDFDLVLTDIRMPVMDGIEFLKKLKDSSKTPKVVVLTAFGEMDSYVKALNWGAFDYLHKPVDINELSAVVDKILGL</sequence>
<evidence type="ECO:0000259" key="7">
    <source>
        <dbReference type="PROSITE" id="PS50110"/>
    </source>
</evidence>
<evidence type="ECO:0000313" key="8">
    <source>
        <dbReference type="EMBL" id="OGL44610.1"/>
    </source>
</evidence>
<dbReference type="InterPro" id="IPR011006">
    <property type="entry name" value="CheY-like_superfamily"/>
</dbReference>
<gene>
    <name evidence="8" type="ORF">A2W05_04760</name>
</gene>
<dbReference type="Proteomes" id="UP000178797">
    <property type="component" value="Unassembled WGS sequence"/>
</dbReference>
<dbReference type="AlphaFoldDB" id="A0A1F7RTB7"/>
<dbReference type="GO" id="GO:0032993">
    <property type="term" value="C:protein-DNA complex"/>
    <property type="evidence" value="ECO:0007669"/>
    <property type="project" value="TreeGrafter"/>
</dbReference>
<keyword evidence="1 6" id="KW-0597">Phosphoprotein</keyword>
<dbReference type="Pfam" id="PF00072">
    <property type="entry name" value="Response_reg"/>
    <property type="match status" value="1"/>
</dbReference>
<comment type="caution">
    <text evidence="8">The sequence shown here is derived from an EMBL/GenBank/DDBJ whole genome shotgun (WGS) entry which is preliminary data.</text>
</comment>
<reference evidence="8 9" key="1">
    <citation type="journal article" date="2016" name="Nat. Commun.">
        <title>Thousands of microbial genomes shed light on interconnected biogeochemical processes in an aquifer system.</title>
        <authorList>
            <person name="Anantharaman K."/>
            <person name="Brown C.T."/>
            <person name="Hug L.A."/>
            <person name="Sharon I."/>
            <person name="Castelle C.J."/>
            <person name="Probst A.J."/>
            <person name="Thomas B.C."/>
            <person name="Singh A."/>
            <person name="Wilkins M.J."/>
            <person name="Karaoz U."/>
            <person name="Brodie E.L."/>
            <person name="Williams K.H."/>
            <person name="Hubbard S.S."/>
            <person name="Banfield J.F."/>
        </authorList>
    </citation>
    <scope>NUCLEOTIDE SEQUENCE [LARGE SCALE GENOMIC DNA]</scope>
</reference>
<keyword evidence="2" id="KW-0902">Two-component regulatory system</keyword>
<dbReference type="InterPro" id="IPR001789">
    <property type="entry name" value="Sig_transdc_resp-reg_receiver"/>
</dbReference>
<evidence type="ECO:0000256" key="1">
    <source>
        <dbReference type="ARBA" id="ARBA00022553"/>
    </source>
</evidence>
<dbReference type="GO" id="GO:0000976">
    <property type="term" value="F:transcription cis-regulatory region binding"/>
    <property type="evidence" value="ECO:0007669"/>
    <property type="project" value="TreeGrafter"/>
</dbReference>
<dbReference type="PROSITE" id="PS50110">
    <property type="entry name" value="RESPONSE_REGULATORY"/>
    <property type="match status" value="1"/>
</dbReference>
<evidence type="ECO:0000256" key="4">
    <source>
        <dbReference type="ARBA" id="ARBA00023125"/>
    </source>
</evidence>
<protein>
    <recommendedName>
        <fullName evidence="7">Response regulatory domain-containing protein</fullName>
    </recommendedName>
</protein>
<name>A0A1F7RTB7_9BACT</name>
<keyword evidence="3" id="KW-0805">Transcription regulation</keyword>
<dbReference type="PANTHER" id="PTHR48111:SF1">
    <property type="entry name" value="TWO-COMPONENT RESPONSE REGULATOR ORR33"/>
    <property type="match status" value="1"/>
</dbReference>
<evidence type="ECO:0000313" key="9">
    <source>
        <dbReference type="Proteomes" id="UP000178797"/>
    </source>
</evidence>